<feature type="compositionally biased region" description="Basic and acidic residues" evidence="1">
    <location>
        <begin position="1"/>
        <end position="10"/>
    </location>
</feature>
<dbReference type="Gene3D" id="1.25.40.20">
    <property type="entry name" value="Ankyrin repeat-containing domain"/>
    <property type="match status" value="1"/>
</dbReference>
<evidence type="ECO:0000256" key="1">
    <source>
        <dbReference type="SAM" id="MobiDB-lite"/>
    </source>
</evidence>
<proteinExistence type="predicted"/>
<reference evidence="3 4" key="1">
    <citation type="submission" date="2025-08" db="UniProtKB">
        <authorList>
            <consortium name="RefSeq"/>
        </authorList>
    </citation>
    <scope>IDENTIFICATION</scope>
</reference>
<evidence type="ECO:0000313" key="4">
    <source>
        <dbReference type="RefSeq" id="XP_029638219.1"/>
    </source>
</evidence>
<sequence>MMDKLDEDKPVSQNGNAQNEEEEEKQKHEQQEALRKWKKKIITIVCTGNIDGLEDIMDEPEFDINITWFQENLLMQAIRAEQMEMAEFLIDNGINYNFSKMVLDYNEKSRIVDCYTVNCRQLAYEHSLFQTVQLIDLKNQEAFDFISSRNRLTSAYMPKRRSEKSFELETSEIYKKTKKNIGTVGIKKRKDLASNILAETYKFRLHSLPSRFTLSLKGNNFEILFIQGKCKNGHTMGERCSSANDIYNRPYMLLRHEPQKYKNCLFLLTKQPTFRKLKNYKRFE</sequence>
<dbReference type="RefSeq" id="XP_029638218.1">
    <property type="nucleotide sequence ID" value="XM_029782358.2"/>
</dbReference>
<keyword evidence="2" id="KW-1185">Reference proteome</keyword>
<dbReference type="InterPro" id="IPR036770">
    <property type="entry name" value="Ankyrin_rpt-contain_sf"/>
</dbReference>
<feature type="region of interest" description="Disordered" evidence="1">
    <location>
        <begin position="1"/>
        <end position="30"/>
    </location>
</feature>
<dbReference type="AlphaFoldDB" id="A0A6P7SIK7"/>
<dbReference type="SUPFAM" id="SSF48403">
    <property type="entry name" value="Ankyrin repeat"/>
    <property type="match status" value="1"/>
</dbReference>
<organism evidence="2 4">
    <name type="scientific">Octopus sinensis</name>
    <name type="common">East Asian common octopus</name>
    <dbReference type="NCBI Taxonomy" id="2607531"/>
    <lineage>
        <taxon>Eukaryota</taxon>
        <taxon>Metazoa</taxon>
        <taxon>Spiralia</taxon>
        <taxon>Lophotrochozoa</taxon>
        <taxon>Mollusca</taxon>
        <taxon>Cephalopoda</taxon>
        <taxon>Coleoidea</taxon>
        <taxon>Octopodiformes</taxon>
        <taxon>Octopoda</taxon>
        <taxon>Incirrata</taxon>
        <taxon>Octopodidae</taxon>
        <taxon>Octopus</taxon>
    </lineage>
</organism>
<dbReference type="KEGG" id="osn:115213406"/>
<name>A0A6P7SIK7_9MOLL</name>
<dbReference type="Proteomes" id="UP000515154">
    <property type="component" value="Linkage group LG6"/>
</dbReference>
<evidence type="ECO:0000313" key="3">
    <source>
        <dbReference type="RefSeq" id="XP_029638218.1"/>
    </source>
</evidence>
<protein>
    <submittedName>
        <fullName evidence="3 4">Uncharacterized protein LOC115213406</fullName>
    </submittedName>
</protein>
<dbReference type="RefSeq" id="XP_029638219.1">
    <property type="nucleotide sequence ID" value="XM_029782359.2"/>
</dbReference>
<gene>
    <name evidence="3 4" type="primary">LOC115213406</name>
</gene>
<accession>A0A6P7SIK7</accession>
<evidence type="ECO:0000313" key="2">
    <source>
        <dbReference type="Proteomes" id="UP000515154"/>
    </source>
</evidence>